<evidence type="ECO:0000259" key="8">
    <source>
        <dbReference type="PROSITE" id="PS50011"/>
    </source>
</evidence>
<accession>A0ABP0N5M1</accession>
<feature type="domain" description="Protein kinase" evidence="8">
    <location>
        <begin position="33"/>
        <end position="307"/>
    </location>
</feature>
<dbReference type="EMBL" id="CAXAMN010021361">
    <property type="protein sequence ID" value="CAK9058342.1"/>
    <property type="molecule type" value="Genomic_DNA"/>
</dbReference>
<dbReference type="InterPro" id="IPR008271">
    <property type="entry name" value="Ser/Thr_kinase_AS"/>
</dbReference>
<keyword evidence="11" id="KW-1185">Reference proteome</keyword>
<dbReference type="InterPro" id="IPR011009">
    <property type="entry name" value="Kinase-like_dom_sf"/>
</dbReference>
<dbReference type="Gene3D" id="3.30.200.20">
    <property type="entry name" value="Phosphorylase Kinase, domain 1"/>
    <property type="match status" value="1"/>
</dbReference>
<dbReference type="Proteomes" id="UP001642484">
    <property type="component" value="Unassembled WGS sequence"/>
</dbReference>
<keyword evidence="2" id="KW-0808">Transferase</keyword>
<evidence type="ECO:0000256" key="3">
    <source>
        <dbReference type="ARBA" id="ARBA00022741"/>
    </source>
</evidence>
<dbReference type="PROSITE" id="PS00018">
    <property type="entry name" value="EF_HAND_1"/>
    <property type="match status" value="1"/>
</dbReference>
<keyword evidence="3" id="KW-0547">Nucleotide-binding</keyword>
<dbReference type="InterPro" id="IPR018247">
    <property type="entry name" value="EF_Hand_1_Ca_BS"/>
</dbReference>
<organism evidence="10 11">
    <name type="scientific">Durusdinium trenchii</name>
    <dbReference type="NCBI Taxonomy" id="1381693"/>
    <lineage>
        <taxon>Eukaryota</taxon>
        <taxon>Sar</taxon>
        <taxon>Alveolata</taxon>
        <taxon>Dinophyceae</taxon>
        <taxon>Suessiales</taxon>
        <taxon>Symbiodiniaceae</taxon>
        <taxon>Durusdinium</taxon>
    </lineage>
</organism>
<evidence type="ECO:0008006" key="12">
    <source>
        <dbReference type="Google" id="ProtNLM"/>
    </source>
</evidence>
<evidence type="ECO:0000256" key="6">
    <source>
        <dbReference type="ARBA" id="ARBA00022840"/>
    </source>
</evidence>
<evidence type="ECO:0000256" key="1">
    <source>
        <dbReference type="ARBA" id="ARBA00022527"/>
    </source>
</evidence>
<evidence type="ECO:0000256" key="2">
    <source>
        <dbReference type="ARBA" id="ARBA00022679"/>
    </source>
</evidence>
<dbReference type="Pfam" id="PF13499">
    <property type="entry name" value="EF-hand_7"/>
    <property type="match status" value="1"/>
</dbReference>
<sequence length="612" mass="68285">MTGPRAFWRGARGVRKAQLVSRHLSADFVQKNYEVVKQLNSGSFSRVNLVRERGTDALRVCKVIDIKDMDPHVLGMMRKEVQVLSALDHPNIVRLYEFAEDEKTQELVLILEYVPGGDCIDLLEERERLLPEKLVARIIHQLLVVLNYCHKSGITHRDVKPENIMLTSLSDDAFCKVIDFGLATPYKGRVKEFAGTVSYLAPELAIAQSGFSMAADIWAVGVTAFELLAGISPFGKQQEYGNSIEPILEQLCEYESFDEDLYQTFRASPGHQRLWRSSEARDFLRVLLAADPEERPTAEKALQHPWLLRHQPDPVPIAEEMLRSFVGFTEATQMHRSCLYALAGKGHFDELDVHMIGYAFAQADSDHDGRISKEDLLNASQASSWWSWNRGSEVDMEAFLKAADQDCKGYLGYTDFVAACLFQIHPTLDDALVDNTFDVLDHDRNGRLKADDVMPAFPRYPAGLPKYCAFKRAEWHQCVFREVEDELARTSTEDSEESPGFLARIFSGFFCRHIDDGEGHELSVDATPPQFRDKVSELRSSTACALPPIAPAADMVLAARATAQQAKANYLKPPKGLLPWAATGASFSSASTFTSFSSAAATGNFGPRVGFS</sequence>
<proteinExistence type="inferred from homology"/>
<gene>
    <name evidence="10" type="ORF">CCMP2556_LOCUS28755</name>
</gene>
<evidence type="ECO:0000256" key="5">
    <source>
        <dbReference type="ARBA" id="ARBA00022837"/>
    </source>
</evidence>
<comment type="similarity">
    <text evidence="7">Belongs to the protein kinase superfamily. Ser/Thr protein kinase family. CDPK subfamily.</text>
</comment>
<dbReference type="SUPFAM" id="SSF47473">
    <property type="entry name" value="EF-hand"/>
    <property type="match status" value="1"/>
</dbReference>
<keyword evidence="4" id="KW-0418">Kinase</keyword>
<reference evidence="10 11" key="1">
    <citation type="submission" date="2024-02" db="EMBL/GenBank/DDBJ databases">
        <authorList>
            <person name="Chen Y."/>
            <person name="Shah S."/>
            <person name="Dougan E. K."/>
            <person name="Thang M."/>
            <person name="Chan C."/>
        </authorList>
    </citation>
    <scope>NUCLEOTIDE SEQUENCE [LARGE SCALE GENOMIC DNA]</scope>
</reference>
<dbReference type="InterPro" id="IPR011992">
    <property type="entry name" value="EF-hand-dom_pair"/>
</dbReference>
<dbReference type="PANTHER" id="PTHR24350">
    <property type="entry name" value="SERINE/THREONINE-PROTEIN KINASE IAL-RELATED"/>
    <property type="match status" value="1"/>
</dbReference>
<evidence type="ECO:0000256" key="4">
    <source>
        <dbReference type="ARBA" id="ARBA00022777"/>
    </source>
</evidence>
<dbReference type="InterPro" id="IPR000719">
    <property type="entry name" value="Prot_kinase_dom"/>
</dbReference>
<keyword evidence="5" id="KW-0106">Calcium</keyword>
<dbReference type="PROSITE" id="PS50222">
    <property type="entry name" value="EF_HAND_2"/>
    <property type="match status" value="1"/>
</dbReference>
<keyword evidence="6" id="KW-0067">ATP-binding</keyword>
<dbReference type="SMART" id="SM00220">
    <property type="entry name" value="S_TKc"/>
    <property type="match status" value="1"/>
</dbReference>
<dbReference type="PROSITE" id="PS50011">
    <property type="entry name" value="PROTEIN_KINASE_DOM"/>
    <property type="match status" value="1"/>
</dbReference>
<keyword evidence="1" id="KW-0723">Serine/threonine-protein kinase</keyword>
<dbReference type="Gene3D" id="1.10.238.10">
    <property type="entry name" value="EF-hand"/>
    <property type="match status" value="1"/>
</dbReference>
<feature type="domain" description="EF-hand" evidence="9">
    <location>
        <begin position="351"/>
        <end position="386"/>
    </location>
</feature>
<protein>
    <recommendedName>
        <fullName evidence="12">Non-specific serine/threonine protein kinase</fullName>
    </recommendedName>
</protein>
<comment type="caution">
    <text evidence="10">The sequence shown here is derived from an EMBL/GenBank/DDBJ whole genome shotgun (WGS) entry which is preliminary data.</text>
</comment>
<dbReference type="InterPro" id="IPR002048">
    <property type="entry name" value="EF_hand_dom"/>
</dbReference>
<name>A0ABP0N5M1_9DINO</name>
<evidence type="ECO:0000256" key="7">
    <source>
        <dbReference type="ARBA" id="ARBA00024334"/>
    </source>
</evidence>
<evidence type="ECO:0000313" key="10">
    <source>
        <dbReference type="EMBL" id="CAK9058342.1"/>
    </source>
</evidence>
<dbReference type="SUPFAM" id="SSF56112">
    <property type="entry name" value="Protein kinase-like (PK-like)"/>
    <property type="match status" value="1"/>
</dbReference>
<dbReference type="InterPro" id="IPR030616">
    <property type="entry name" value="Aur-like"/>
</dbReference>
<dbReference type="PROSITE" id="PS00108">
    <property type="entry name" value="PROTEIN_KINASE_ST"/>
    <property type="match status" value="1"/>
</dbReference>
<evidence type="ECO:0000313" key="11">
    <source>
        <dbReference type="Proteomes" id="UP001642484"/>
    </source>
</evidence>
<dbReference type="Gene3D" id="1.10.510.10">
    <property type="entry name" value="Transferase(Phosphotransferase) domain 1"/>
    <property type="match status" value="1"/>
</dbReference>
<evidence type="ECO:0000259" key="9">
    <source>
        <dbReference type="PROSITE" id="PS50222"/>
    </source>
</evidence>
<dbReference type="Pfam" id="PF00069">
    <property type="entry name" value="Pkinase"/>
    <property type="match status" value="1"/>
</dbReference>